<name>A0AAP0MWM8_9ROSI</name>
<accession>A0AAP0MWM8</accession>
<evidence type="ECO:0000313" key="2">
    <source>
        <dbReference type="Proteomes" id="UP001428341"/>
    </source>
</evidence>
<reference evidence="1 2" key="1">
    <citation type="submission" date="2024-05" db="EMBL/GenBank/DDBJ databases">
        <title>Haplotype-resolved chromosome-level genome assembly of Huyou (Citrus changshanensis).</title>
        <authorList>
            <person name="Miao C."/>
            <person name="Chen W."/>
            <person name="Wu Y."/>
            <person name="Wang L."/>
            <person name="Zhao S."/>
            <person name="Grierson D."/>
            <person name="Xu C."/>
            <person name="Chen K."/>
        </authorList>
    </citation>
    <scope>NUCLEOTIDE SEQUENCE [LARGE SCALE GENOMIC DNA]</scope>
    <source>
        <strain evidence="1">01-14</strain>
        <tissue evidence="1">Leaf</tissue>
    </source>
</reference>
<comment type="caution">
    <text evidence="1">The sequence shown here is derived from an EMBL/GenBank/DDBJ whole genome shotgun (WGS) entry which is preliminary data.</text>
</comment>
<dbReference type="EMBL" id="JBCGBO010000002">
    <property type="protein sequence ID" value="KAK9221272.1"/>
    <property type="molecule type" value="Genomic_DNA"/>
</dbReference>
<keyword evidence="2" id="KW-1185">Reference proteome</keyword>
<protein>
    <submittedName>
        <fullName evidence="1">Uncharacterized protein</fullName>
    </submittedName>
</protein>
<gene>
    <name evidence="1" type="ORF">WN944_009698</name>
</gene>
<dbReference type="AlphaFoldDB" id="A0AAP0MWM8"/>
<organism evidence="1 2">
    <name type="scientific">Citrus x changshan-huyou</name>
    <dbReference type="NCBI Taxonomy" id="2935761"/>
    <lineage>
        <taxon>Eukaryota</taxon>
        <taxon>Viridiplantae</taxon>
        <taxon>Streptophyta</taxon>
        <taxon>Embryophyta</taxon>
        <taxon>Tracheophyta</taxon>
        <taxon>Spermatophyta</taxon>
        <taxon>Magnoliopsida</taxon>
        <taxon>eudicotyledons</taxon>
        <taxon>Gunneridae</taxon>
        <taxon>Pentapetalae</taxon>
        <taxon>rosids</taxon>
        <taxon>malvids</taxon>
        <taxon>Sapindales</taxon>
        <taxon>Rutaceae</taxon>
        <taxon>Aurantioideae</taxon>
        <taxon>Citrus</taxon>
    </lineage>
</organism>
<proteinExistence type="predicted"/>
<evidence type="ECO:0000313" key="1">
    <source>
        <dbReference type="EMBL" id="KAK9221272.1"/>
    </source>
</evidence>
<sequence length="51" mass="5795">MQPEPNIVDIRYLHLSNMYADAGKWDEASWVRASIKSGGKEESWLQLGTKS</sequence>
<dbReference type="Proteomes" id="UP001428341">
    <property type="component" value="Unassembled WGS sequence"/>
</dbReference>